<dbReference type="Gene3D" id="6.10.250.690">
    <property type="match status" value="1"/>
</dbReference>
<keyword evidence="11" id="KW-1185">Reference proteome</keyword>
<dbReference type="SUPFAM" id="SSF46894">
    <property type="entry name" value="C-terminal effector domain of the bipartite response regulators"/>
    <property type="match status" value="1"/>
</dbReference>
<dbReference type="GO" id="GO:0032993">
    <property type="term" value="C:protein-DNA complex"/>
    <property type="evidence" value="ECO:0007669"/>
    <property type="project" value="TreeGrafter"/>
</dbReference>
<organism evidence="10 11">
    <name type="scientific">Senegalimassilia faecalis</name>
    <dbReference type="NCBI Taxonomy" id="2509433"/>
    <lineage>
        <taxon>Bacteria</taxon>
        <taxon>Bacillati</taxon>
        <taxon>Actinomycetota</taxon>
        <taxon>Coriobacteriia</taxon>
        <taxon>Coriobacteriales</taxon>
        <taxon>Coriobacteriaceae</taxon>
        <taxon>Senegalimassilia</taxon>
    </lineage>
</organism>
<dbReference type="InterPro" id="IPR001789">
    <property type="entry name" value="Sig_transdc_resp-reg_receiver"/>
</dbReference>
<dbReference type="InterPro" id="IPR011006">
    <property type="entry name" value="CheY-like_superfamily"/>
</dbReference>
<dbReference type="GO" id="GO:0005829">
    <property type="term" value="C:cytosol"/>
    <property type="evidence" value="ECO:0007669"/>
    <property type="project" value="TreeGrafter"/>
</dbReference>
<feature type="domain" description="OmpR/PhoB-type" evidence="9">
    <location>
        <begin position="133"/>
        <end position="232"/>
    </location>
</feature>
<evidence type="ECO:0000256" key="4">
    <source>
        <dbReference type="ARBA" id="ARBA00023125"/>
    </source>
</evidence>
<dbReference type="GO" id="GO:0000156">
    <property type="term" value="F:phosphorelay response regulator activity"/>
    <property type="evidence" value="ECO:0007669"/>
    <property type="project" value="TreeGrafter"/>
</dbReference>
<comment type="caution">
    <text evidence="10">The sequence shown here is derived from an EMBL/GenBank/DDBJ whole genome shotgun (WGS) entry which is preliminary data.</text>
</comment>
<dbReference type="PANTHER" id="PTHR48111:SF21">
    <property type="entry name" value="DNA-BINDING DUAL MASTER TRANSCRIPTIONAL REGULATOR RPAA"/>
    <property type="match status" value="1"/>
</dbReference>
<sequence length="232" mass="25813">MNESPSRILVVDDEPSITEFVGYALKKEGFAPDVVDNGEDALAMAQKNDYDLFVLDIMLPGMDGYELCRRLRAKTSAPVLFLSARDTELDKVVGLEIGGDDYLAKPFGVRELIARVRALLRRSQGNEMVGVNNHAITASGITLDEDAHTATGPAGNIDLTPREFELMACLMKNAGKVVSREELLRDAWGWEYLTETKTVDTHIKRLRDKIEQAGYDPGLVETVRGYGYRFKL</sequence>
<evidence type="ECO:0000313" key="11">
    <source>
        <dbReference type="Proteomes" id="UP000293345"/>
    </source>
</evidence>
<name>A0A4Q2K162_9ACTN</name>
<dbReference type="InterPro" id="IPR016032">
    <property type="entry name" value="Sig_transdc_resp-reg_C-effctor"/>
</dbReference>
<dbReference type="Gene3D" id="1.10.10.10">
    <property type="entry name" value="Winged helix-like DNA-binding domain superfamily/Winged helix DNA-binding domain"/>
    <property type="match status" value="1"/>
</dbReference>
<dbReference type="SMART" id="SM00448">
    <property type="entry name" value="REC"/>
    <property type="match status" value="1"/>
</dbReference>
<dbReference type="GO" id="GO:0000976">
    <property type="term" value="F:transcription cis-regulatory region binding"/>
    <property type="evidence" value="ECO:0007669"/>
    <property type="project" value="TreeGrafter"/>
</dbReference>
<keyword evidence="4 7" id="KW-0238">DNA-binding</keyword>
<dbReference type="GO" id="GO:0006355">
    <property type="term" value="P:regulation of DNA-templated transcription"/>
    <property type="evidence" value="ECO:0007669"/>
    <property type="project" value="InterPro"/>
</dbReference>
<dbReference type="InterPro" id="IPR001867">
    <property type="entry name" value="OmpR/PhoB-type_DNA-bd"/>
</dbReference>
<dbReference type="OrthoDB" id="9775518at2"/>
<evidence type="ECO:0000256" key="2">
    <source>
        <dbReference type="ARBA" id="ARBA00023012"/>
    </source>
</evidence>
<protein>
    <submittedName>
        <fullName evidence="10">Response regulator transcription factor</fullName>
    </submittedName>
</protein>
<evidence type="ECO:0000256" key="7">
    <source>
        <dbReference type="PROSITE-ProRule" id="PRU01091"/>
    </source>
</evidence>
<dbReference type="FunFam" id="3.40.50.2300:FF:000001">
    <property type="entry name" value="DNA-binding response regulator PhoB"/>
    <property type="match status" value="1"/>
</dbReference>
<dbReference type="SMART" id="SM00862">
    <property type="entry name" value="Trans_reg_C"/>
    <property type="match status" value="1"/>
</dbReference>
<reference evidence="10 11" key="1">
    <citation type="submission" date="2019-01" db="EMBL/GenBank/DDBJ databases">
        <title>Senegalimassilia sp. nov. KGMB04484 isolated human feces.</title>
        <authorList>
            <person name="Han K.-I."/>
            <person name="Kim J.-S."/>
            <person name="Lee K.C."/>
            <person name="Suh M.K."/>
            <person name="Eom M.K."/>
            <person name="Lee J.H."/>
            <person name="Park S.-H."/>
            <person name="Kang S.W."/>
            <person name="Park J.-E."/>
            <person name="Oh B.S."/>
            <person name="Yu S.Y."/>
            <person name="Choi S.-H."/>
            <person name="Lee D.H."/>
            <person name="Yoon H."/>
            <person name="Kim B.-Y."/>
            <person name="Lee J.H."/>
            <person name="Lee J.-S."/>
        </authorList>
    </citation>
    <scope>NUCLEOTIDE SEQUENCE [LARGE SCALE GENOMIC DNA]</scope>
    <source>
        <strain evidence="10 11">KGMB04484</strain>
    </source>
</reference>
<dbReference type="FunFam" id="1.10.10.10:FF:000018">
    <property type="entry name" value="DNA-binding response regulator ResD"/>
    <property type="match status" value="1"/>
</dbReference>
<feature type="domain" description="Response regulatory" evidence="8">
    <location>
        <begin position="7"/>
        <end position="120"/>
    </location>
</feature>
<dbReference type="PROSITE" id="PS51755">
    <property type="entry name" value="OMPR_PHOB"/>
    <property type="match status" value="1"/>
</dbReference>
<dbReference type="InterPro" id="IPR039420">
    <property type="entry name" value="WalR-like"/>
</dbReference>
<dbReference type="Pfam" id="PF00072">
    <property type="entry name" value="Response_reg"/>
    <property type="match status" value="1"/>
</dbReference>
<evidence type="ECO:0000256" key="6">
    <source>
        <dbReference type="PROSITE-ProRule" id="PRU00169"/>
    </source>
</evidence>
<feature type="DNA-binding region" description="OmpR/PhoB-type" evidence="7">
    <location>
        <begin position="133"/>
        <end position="232"/>
    </location>
</feature>
<proteinExistence type="predicted"/>
<dbReference type="AlphaFoldDB" id="A0A4Q2K162"/>
<accession>A0A4Q2K162</accession>
<dbReference type="Gene3D" id="3.40.50.2300">
    <property type="match status" value="1"/>
</dbReference>
<gene>
    <name evidence="10" type="ORF">ET524_03675</name>
</gene>
<evidence type="ECO:0000313" key="10">
    <source>
        <dbReference type="EMBL" id="RXZ53691.1"/>
    </source>
</evidence>
<evidence type="ECO:0000259" key="8">
    <source>
        <dbReference type="PROSITE" id="PS50110"/>
    </source>
</evidence>
<feature type="modified residue" description="4-aspartylphosphate" evidence="6">
    <location>
        <position position="56"/>
    </location>
</feature>
<evidence type="ECO:0000256" key="3">
    <source>
        <dbReference type="ARBA" id="ARBA00023015"/>
    </source>
</evidence>
<keyword evidence="3" id="KW-0805">Transcription regulation</keyword>
<dbReference type="RefSeq" id="WP_129423385.1">
    <property type="nucleotide sequence ID" value="NZ_SDPW01000001.1"/>
</dbReference>
<dbReference type="CDD" id="cd00383">
    <property type="entry name" value="trans_reg_C"/>
    <property type="match status" value="1"/>
</dbReference>
<keyword evidence="1 6" id="KW-0597">Phosphoprotein</keyword>
<dbReference type="SUPFAM" id="SSF52172">
    <property type="entry name" value="CheY-like"/>
    <property type="match status" value="1"/>
</dbReference>
<dbReference type="PANTHER" id="PTHR48111">
    <property type="entry name" value="REGULATOR OF RPOS"/>
    <property type="match status" value="1"/>
</dbReference>
<evidence type="ECO:0000256" key="1">
    <source>
        <dbReference type="ARBA" id="ARBA00022553"/>
    </source>
</evidence>
<dbReference type="PROSITE" id="PS50110">
    <property type="entry name" value="RESPONSE_REGULATORY"/>
    <property type="match status" value="1"/>
</dbReference>
<dbReference type="Pfam" id="PF00486">
    <property type="entry name" value="Trans_reg_C"/>
    <property type="match status" value="1"/>
</dbReference>
<evidence type="ECO:0000259" key="9">
    <source>
        <dbReference type="PROSITE" id="PS51755"/>
    </source>
</evidence>
<dbReference type="EMBL" id="SDPW01000001">
    <property type="protein sequence ID" value="RXZ53691.1"/>
    <property type="molecule type" value="Genomic_DNA"/>
</dbReference>
<keyword evidence="5" id="KW-0804">Transcription</keyword>
<dbReference type="Proteomes" id="UP000293345">
    <property type="component" value="Unassembled WGS sequence"/>
</dbReference>
<keyword evidence="2" id="KW-0902">Two-component regulatory system</keyword>
<evidence type="ECO:0000256" key="5">
    <source>
        <dbReference type="ARBA" id="ARBA00023163"/>
    </source>
</evidence>
<dbReference type="InterPro" id="IPR036388">
    <property type="entry name" value="WH-like_DNA-bd_sf"/>
</dbReference>